<evidence type="ECO:0000313" key="5">
    <source>
        <dbReference type="Proteomes" id="UP000332933"/>
    </source>
</evidence>
<dbReference type="Pfam" id="PF14749">
    <property type="entry name" value="Acyl-CoA_ox_N"/>
    <property type="match status" value="1"/>
</dbReference>
<evidence type="ECO:0000259" key="2">
    <source>
        <dbReference type="Pfam" id="PF22924"/>
    </source>
</evidence>
<dbReference type="Pfam" id="PF22924">
    <property type="entry name" value="ACOX_C_alpha1"/>
    <property type="match status" value="1"/>
</dbReference>
<dbReference type="OrthoDB" id="538336at2759"/>
<dbReference type="EMBL" id="CAADRA010005393">
    <property type="protein sequence ID" value="VFT89358.1"/>
    <property type="molecule type" value="Genomic_DNA"/>
</dbReference>
<dbReference type="PANTHER" id="PTHR10909:SF250">
    <property type="entry name" value="PEROXISOMAL ACYL-COENZYME A OXIDASE 1"/>
    <property type="match status" value="1"/>
</dbReference>
<dbReference type="AlphaFoldDB" id="A0A485KVR6"/>
<evidence type="ECO:0000313" key="3">
    <source>
        <dbReference type="EMBL" id="KAF0696748.1"/>
    </source>
</evidence>
<dbReference type="Gene3D" id="1.10.540.10">
    <property type="entry name" value="Acyl-CoA dehydrogenase/oxidase, N-terminal domain"/>
    <property type="match status" value="1"/>
</dbReference>
<evidence type="ECO:0000259" key="1">
    <source>
        <dbReference type="Pfam" id="PF14749"/>
    </source>
</evidence>
<dbReference type="InterPro" id="IPR036250">
    <property type="entry name" value="AcylCo_DH-like_C"/>
</dbReference>
<dbReference type="InterPro" id="IPR009100">
    <property type="entry name" value="AcylCoA_DH/oxidase_NM_dom_sf"/>
</dbReference>
<dbReference type="InterPro" id="IPR037069">
    <property type="entry name" value="AcylCoA_DH/ox_N_sf"/>
</dbReference>
<feature type="domain" description="Acyl-coenzyme A oxidase N-terminal" evidence="1">
    <location>
        <begin position="2"/>
        <end position="113"/>
    </location>
</feature>
<dbReference type="SUPFAM" id="SSF56645">
    <property type="entry name" value="Acyl-CoA dehydrogenase NM domain-like"/>
    <property type="match status" value="1"/>
</dbReference>
<dbReference type="GO" id="GO:0033540">
    <property type="term" value="P:fatty acid beta-oxidation using acyl-CoA oxidase"/>
    <property type="evidence" value="ECO:0007669"/>
    <property type="project" value="TreeGrafter"/>
</dbReference>
<dbReference type="Gene3D" id="2.40.110.10">
    <property type="entry name" value="Butyryl-CoA Dehydrogenase, subunit A, domain 2"/>
    <property type="match status" value="1"/>
</dbReference>
<dbReference type="PANTHER" id="PTHR10909">
    <property type="entry name" value="ELECTRON TRANSPORT OXIDOREDUCTASE"/>
    <property type="match status" value="1"/>
</dbReference>
<dbReference type="Proteomes" id="UP000332933">
    <property type="component" value="Unassembled WGS sequence"/>
</dbReference>
<dbReference type="GO" id="GO:0005504">
    <property type="term" value="F:fatty acid binding"/>
    <property type="evidence" value="ECO:0007669"/>
    <property type="project" value="TreeGrafter"/>
</dbReference>
<reference evidence="3" key="2">
    <citation type="submission" date="2019-06" db="EMBL/GenBank/DDBJ databases">
        <title>Genomics analysis of Aphanomyces spp. identifies a new class of oomycete effector associated with host adaptation.</title>
        <authorList>
            <person name="Gaulin E."/>
        </authorList>
    </citation>
    <scope>NUCLEOTIDE SEQUENCE</scope>
    <source>
        <strain evidence="3">CBS 578.67</strain>
    </source>
</reference>
<dbReference type="GO" id="GO:0003997">
    <property type="term" value="F:acyl-CoA oxidase activity"/>
    <property type="evidence" value="ECO:0007669"/>
    <property type="project" value="InterPro"/>
</dbReference>
<organism evidence="4 5">
    <name type="scientific">Aphanomyces stellatus</name>
    <dbReference type="NCBI Taxonomy" id="120398"/>
    <lineage>
        <taxon>Eukaryota</taxon>
        <taxon>Sar</taxon>
        <taxon>Stramenopiles</taxon>
        <taxon>Oomycota</taxon>
        <taxon>Saprolegniomycetes</taxon>
        <taxon>Saprolegniales</taxon>
        <taxon>Verrucalvaceae</taxon>
        <taxon>Aphanomyces</taxon>
    </lineage>
</organism>
<gene>
    <name evidence="4" type="primary">Aste57867_12507</name>
    <name evidence="3" type="ORF">As57867_012461</name>
    <name evidence="4" type="ORF">ASTE57867_12507</name>
</gene>
<dbReference type="Gene3D" id="1.20.140.10">
    <property type="entry name" value="Butyryl-CoA Dehydrogenase, subunit A, domain 3"/>
    <property type="match status" value="1"/>
</dbReference>
<name>A0A485KVR6_9STRA</name>
<dbReference type="GO" id="GO:0005777">
    <property type="term" value="C:peroxisome"/>
    <property type="evidence" value="ECO:0007669"/>
    <property type="project" value="InterPro"/>
</dbReference>
<proteinExistence type="predicted"/>
<dbReference type="InterPro" id="IPR046373">
    <property type="entry name" value="Acyl-CoA_Oxase/DH_mid-dom_sf"/>
</dbReference>
<dbReference type="EMBL" id="VJMH01005372">
    <property type="protein sequence ID" value="KAF0696748.1"/>
    <property type="molecule type" value="Genomic_DNA"/>
</dbReference>
<sequence length="575" mass="62900">MDPTRLTPWLRGSPAKNARRKTWLSSIQRLPRGDGLSHAEEYALSLQKSSVFIRFVRANGITNLDEQEELSEALGDVLPIDMHRKMFIPALQLSMTSDQLATWLPLALEYKILGAYAQTELGAYTYVSRAFHAALGHGSNVQGLETTATYVPHTRGFLLHSPTLTSRKWWPGGLGKTANFAVVYARLLLPRGDDVGLHAFVVQLRDLTTHASLPGIHVGDIGPKAGFNGVDNGYCTFDRVHVPGAHLCLATARVAWDVHGDLVVHQATSPDKNKWGYFTMVKTRVFLVAKCGRFLARATTCTARHFCHGADRRRLLPWVALSFAVFFTGETLLRQYEMVLQERSDAGLAHLHATSCGLKALVAALAVDGIDACLSVRAHDTACVFLEHLRQGILGASTYEGTFDVLVLQHASYLVKAHRANTTTRTNQRPTSKRWDELNTLVEWFAYRAAAMATSVAAASSVSMLQKTRLSVVHSECTLLQALANASKRTSTSGGNVATTLAALGVHLGHRWLVDNLHEFRQADDDALWLSSVDGDAVVTLLATSPTGDDLCDDLAAITASWDFTHDEVPASSRL</sequence>
<dbReference type="InterPro" id="IPR029320">
    <property type="entry name" value="Acyl-CoA_ox_N"/>
</dbReference>
<dbReference type="GO" id="GO:0071949">
    <property type="term" value="F:FAD binding"/>
    <property type="evidence" value="ECO:0007669"/>
    <property type="project" value="InterPro"/>
</dbReference>
<dbReference type="FunFam" id="2.40.110.10:FF:000075">
    <property type="entry name" value="Acyl-coenzyme A oxidase"/>
    <property type="match status" value="1"/>
</dbReference>
<dbReference type="SUPFAM" id="SSF47203">
    <property type="entry name" value="Acyl-CoA dehydrogenase C-terminal domain-like"/>
    <property type="match status" value="1"/>
</dbReference>
<accession>A0A485KVR6</accession>
<keyword evidence="5" id="KW-1185">Reference proteome</keyword>
<dbReference type="InterPro" id="IPR012258">
    <property type="entry name" value="Acyl-CoA_oxidase"/>
</dbReference>
<protein>
    <submittedName>
        <fullName evidence="4">Aste57867_12507 protein</fullName>
    </submittedName>
</protein>
<feature type="domain" description="Acyl-CoA oxidase C-alpha1" evidence="2">
    <location>
        <begin position="311"/>
        <end position="415"/>
    </location>
</feature>
<dbReference type="InterPro" id="IPR055060">
    <property type="entry name" value="ACOX_C_alpha1"/>
</dbReference>
<evidence type="ECO:0000313" key="4">
    <source>
        <dbReference type="EMBL" id="VFT89358.1"/>
    </source>
</evidence>
<dbReference type="GO" id="GO:0055088">
    <property type="term" value="P:lipid homeostasis"/>
    <property type="evidence" value="ECO:0007669"/>
    <property type="project" value="TreeGrafter"/>
</dbReference>
<reference evidence="4 5" key="1">
    <citation type="submission" date="2019-03" db="EMBL/GenBank/DDBJ databases">
        <authorList>
            <person name="Gaulin E."/>
            <person name="Dumas B."/>
        </authorList>
    </citation>
    <scope>NUCLEOTIDE SEQUENCE [LARGE SCALE GENOMIC DNA]</scope>
    <source>
        <strain evidence="4">CBS 568.67</strain>
    </source>
</reference>